<reference evidence="3" key="1">
    <citation type="submission" date="2021-06" db="EMBL/GenBank/DDBJ databases">
        <authorList>
            <person name="Kallberg Y."/>
            <person name="Tangrot J."/>
            <person name="Rosling A."/>
        </authorList>
    </citation>
    <scope>NUCLEOTIDE SEQUENCE</scope>
    <source>
        <strain evidence="3">MA453B</strain>
    </source>
</reference>
<dbReference type="PANTHER" id="PTHR22754:SF32">
    <property type="entry name" value="DISCO-INTERACTING PROTEIN 2"/>
    <property type="match status" value="1"/>
</dbReference>
<dbReference type="SUPFAM" id="SSF56801">
    <property type="entry name" value="Acetyl-CoA synthetase-like"/>
    <property type="match status" value="1"/>
</dbReference>
<dbReference type="InterPro" id="IPR000873">
    <property type="entry name" value="AMP-dep_synth/lig_dom"/>
</dbReference>
<dbReference type="InterPro" id="IPR045851">
    <property type="entry name" value="AMP-bd_C_sf"/>
</dbReference>
<accession>A0A9N9K9D2</accession>
<evidence type="ECO:0000313" key="4">
    <source>
        <dbReference type="Proteomes" id="UP000789405"/>
    </source>
</evidence>
<dbReference type="Proteomes" id="UP000789405">
    <property type="component" value="Unassembled WGS sequence"/>
</dbReference>
<comment type="caution">
    <text evidence="3">The sequence shown here is derived from an EMBL/GenBank/DDBJ whole genome shotgun (WGS) entry which is preliminary data.</text>
</comment>
<feature type="domain" description="AMP-dependent synthetase/ligase" evidence="1">
    <location>
        <begin position="27"/>
        <end position="121"/>
    </location>
</feature>
<dbReference type="Pfam" id="PF00501">
    <property type="entry name" value="AMP-binding"/>
    <property type="match status" value="1"/>
</dbReference>
<protein>
    <submittedName>
        <fullName evidence="3">6386_t:CDS:1</fullName>
    </submittedName>
</protein>
<keyword evidence="4" id="KW-1185">Reference proteome</keyword>
<evidence type="ECO:0000259" key="2">
    <source>
        <dbReference type="Pfam" id="PF23024"/>
    </source>
</evidence>
<dbReference type="Pfam" id="PF23024">
    <property type="entry name" value="AMP-dom_DIP2-like"/>
    <property type="match status" value="1"/>
</dbReference>
<feature type="non-terminal residue" evidence="3">
    <location>
        <position position="313"/>
    </location>
</feature>
<sequence>PVRWSTLKSFAKKFNMAGFKLEMFKCLYGLAEHCTYTLGFRNLNEIPSVINVDPVILRKGHVRIRQETENSNASYIVSTGVPELSMEIEVRIVDRDTRQLCSPNVVGEIWVSSPSVGQGYYGKEKDSEETFKAKLALSDHGNWINDHGSFLKTGDLGFLHNGELYVTGREKDVIIINGKNHYPQDIELSVQECHNEIRPGCVAALHHQDHETGTDTLIILVEIRNEKSIKSESLSQIIDEITRVVPAKHSLPVQRIVILKQRCIPKTTSGKLQRFKSKEMLLTGALDKKIIVSVGELTEDPAFASSSEQSTQN</sequence>
<dbReference type="AlphaFoldDB" id="A0A9N9K9D2"/>
<feature type="domain" description="AMP-binding enzyme C-terminal" evidence="2">
    <location>
        <begin position="171"/>
        <end position="286"/>
    </location>
</feature>
<evidence type="ECO:0000259" key="1">
    <source>
        <dbReference type="Pfam" id="PF00501"/>
    </source>
</evidence>
<feature type="non-terminal residue" evidence="3">
    <location>
        <position position="1"/>
    </location>
</feature>
<evidence type="ECO:0000313" key="3">
    <source>
        <dbReference type="EMBL" id="CAG8816490.1"/>
    </source>
</evidence>
<dbReference type="OrthoDB" id="69964at2759"/>
<dbReference type="EMBL" id="CAJVPY010053976">
    <property type="protein sequence ID" value="CAG8816490.1"/>
    <property type="molecule type" value="Genomic_DNA"/>
</dbReference>
<dbReference type="Gene3D" id="3.40.50.12780">
    <property type="entry name" value="N-terminal domain of ligase-like"/>
    <property type="match status" value="1"/>
</dbReference>
<dbReference type="PANTHER" id="PTHR22754">
    <property type="entry name" value="DISCO-INTERACTING PROTEIN 2 DIP2 -RELATED"/>
    <property type="match status" value="1"/>
</dbReference>
<proteinExistence type="predicted"/>
<dbReference type="InterPro" id="IPR042099">
    <property type="entry name" value="ANL_N_sf"/>
</dbReference>
<organism evidence="3 4">
    <name type="scientific">Dentiscutata erythropus</name>
    <dbReference type="NCBI Taxonomy" id="1348616"/>
    <lineage>
        <taxon>Eukaryota</taxon>
        <taxon>Fungi</taxon>
        <taxon>Fungi incertae sedis</taxon>
        <taxon>Mucoromycota</taxon>
        <taxon>Glomeromycotina</taxon>
        <taxon>Glomeromycetes</taxon>
        <taxon>Diversisporales</taxon>
        <taxon>Gigasporaceae</taxon>
        <taxon>Dentiscutata</taxon>
    </lineage>
</organism>
<gene>
    <name evidence="3" type="ORF">DERYTH_LOCUS26289</name>
</gene>
<name>A0A9N9K9D2_9GLOM</name>
<dbReference type="InterPro" id="IPR025110">
    <property type="entry name" value="AMP-bd_C"/>
</dbReference>
<dbReference type="Gene3D" id="3.30.300.30">
    <property type="match status" value="1"/>
</dbReference>